<dbReference type="STRING" id="115433.SAMN05421835_11299"/>
<dbReference type="SUPFAM" id="SSF53474">
    <property type="entry name" value="alpha/beta-Hydrolases"/>
    <property type="match status" value="1"/>
</dbReference>
<dbReference type="InterPro" id="IPR000073">
    <property type="entry name" value="AB_hydrolase_1"/>
</dbReference>
<gene>
    <name evidence="2" type="ORF">SAMN05421835_11299</name>
</gene>
<dbReference type="InterPro" id="IPR050471">
    <property type="entry name" value="AB_hydrolase"/>
</dbReference>
<dbReference type="GO" id="GO:0046503">
    <property type="term" value="P:glycerolipid catabolic process"/>
    <property type="evidence" value="ECO:0007669"/>
    <property type="project" value="TreeGrafter"/>
</dbReference>
<dbReference type="EMBL" id="FORP01000012">
    <property type="protein sequence ID" value="SFK02241.1"/>
    <property type="molecule type" value="Genomic_DNA"/>
</dbReference>
<protein>
    <submittedName>
        <fullName evidence="2">Alpha/beta hydrolase fold</fullName>
    </submittedName>
</protein>
<reference evidence="2 3" key="1">
    <citation type="submission" date="2016-10" db="EMBL/GenBank/DDBJ databases">
        <authorList>
            <person name="de Groot N.N."/>
        </authorList>
    </citation>
    <scope>NUCLEOTIDE SEQUENCE [LARGE SCALE GENOMIC DNA]</scope>
    <source>
        <strain evidence="2 3">DSM 44468</strain>
    </source>
</reference>
<sequence length="267" mass="28853">MDSEDGIAQVEDAELHVRRLGDGPPLLMIAGGIGSADSYRLLAARLAEEYTVLLYDRRGHFRSTDRTDGPISVERHAEDARAVIRACGFGKALVFGSSAGAQIGLALAARYPETVEGLVAHEPPAVRLLPDAEEWREFAAEQVAQAETGDLFTAFKSFIESIAGAGLPTIGTIRLPNEDEWRLLFTRELLNFYEYLPDVEGLRQGQVPIVLAAGEGSRGYYHYRPARVLALELGLPFVELPGAHLAPQRGAAGFGEALSGLLTDLVV</sequence>
<evidence type="ECO:0000313" key="3">
    <source>
        <dbReference type="Proteomes" id="UP000199025"/>
    </source>
</evidence>
<keyword evidence="2" id="KW-0378">Hydrolase</keyword>
<proteinExistence type="predicted"/>
<dbReference type="InterPro" id="IPR029058">
    <property type="entry name" value="AB_hydrolase_fold"/>
</dbReference>
<name>A0A1I3W725_9PSEU</name>
<dbReference type="PANTHER" id="PTHR43433">
    <property type="entry name" value="HYDROLASE, ALPHA/BETA FOLD FAMILY PROTEIN"/>
    <property type="match status" value="1"/>
</dbReference>
<dbReference type="PANTHER" id="PTHR43433:SF5">
    <property type="entry name" value="AB HYDROLASE-1 DOMAIN-CONTAINING PROTEIN"/>
    <property type="match status" value="1"/>
</dbReference>
<dbReference type="OrthoDB" id="3210164at2"/>
<evidence type="ECO:0000259" key="1">
    <source>
        <dbReference type="Pfam" id="PF00561"/>
    </source>
</evidence>
<evidence type="ECO:0000313" key="2">
    <source>
        <dbReference type="EMBL" id="SFK02241.1"/>
    </source>
</evidence>
<dbReference type="GO" id="GO:0004806">
    <property type="term" value="F:triacylglycerol lipase activity"/>
    <property type="evidence" value="ECO:0007669"/>
    <property type="project" value="TreeGrafter"/>
</dbReference>
<accession>A0A1I3W725</accession>
<dbReference type="RefSeq" id="WP_091510352.1">
    <property type="nucleotide sequence ID" value="NZ_CBDRCA010000010.1"/>
</dbReference>
<dbReference type="Gene3D" id="3.40.50.1820">
    <property type="entry name" value="alpha/beta hydrolase"/>
    <property type="match status" value="1"/>
</dbReference>
<dbReference type="AlphaFoldDB" id="A0A1I3W725"/>
<organism evidence="2 3">
    <name type="scientific">Amycolatopsis sacchari</name>
    <dbReference type="NCBI Taxonomy" id="115433"/>
    <lineage>
        <taxon>Bacteria</taxon>
        <taxon>Bacillati</taxon>
        <taxon>Actinomycetota</taxon>
        <taxon>Actinomycetes</taxon>
        <taxon>Pseudonocardiales</taxon>
        <taxon>Pseudonocardiaceae</taxon>
        <taxon>Amycolatopsis</taxon>
    </lineage>
</organism>
<dbReference type="Pfam" id="PF00561">
    <property type="entry name" value="Abhydrolase_1"/>
    <property type="match status" value="1"/>
</dbReference>
<dbReference type="Proteomes" id="UP000199025">
    <property type="component" value="Unassembled WGS sequence"/>
</dbReference>
<feature type="domain" description="AB hydrolase-1" evidence="1">
    <location>
        <begin position="24"/>
        <end position="142"/>
    </location>
</feature>
<keyword evidence="3" id="KW-1185">Reference proteome</keyword>